<feature type="coiled-coil region" evidence="1">
    <location>
        <begin position="23"/>
        <end position="50"/>
    </location>
</feature>
<evidence type="ECO:0000313" key="4">
    <source>
        <dbReference type="Proteomes" id="UP000479043"/>
    </source>
</evidence>
<keyword evidence="1" id="KW-0175">Coiled coil</keyword>
<reference evidence="3 4" key="1">
    <citation type="submission" date="2020-01" db="EMBL/GenBank/DDBJ databases">
        <authorList>
            <person name="Chen S."/>
        </authorList>
    </citation>
    <scope>NUCLEOTIDE SEQUENCE [LARGE SCALE GENOMIC DNA]</scope>
    <source>
        <strain evidence="3 4">GS-10</strain>
    </source>
</reference>
<dbReference type="EMBL" id="WWEN01000002">
    <property type="protein sequence ID" value="MYM54164.1"/>
    <property type="molecule type" value="Genomic_DNA"/>
</dbReference>
<evidence type="ECO:0008006" key="5">
    <source>
        <dbReference type="Google" id="ProtNLM"/>
    </source>
</evidence>
<keyword evidence="2" id="KW-1133">Transmembrane helix</keyword>
<accession>A0A6L8LDN9</accession>
<dbReference type="RefSeq" id="WP_160971879.1">
    <property type="nucleotide sequence ID" value="NZ_WWEN01000002.1"/>
</dbReference>
<evidence type="ECO:0000256" key="2">
    <source>
        <dbReference type="SAM" id="Phobius"/>
    </source>
</evidence>
<protein>
    <recommendedName>
        <fullName evidence="5">Gene transfer agent protein</fullName>
    </recommendedName>
</protein>
<name>A0A6L8LDN9_9RHOB</name>
<sequence>MRDDRPGFEAFDCAPALRLEAHERVSKLQVDGLNRRLEKLEQEMERLEKRLWLTVYGVVGLVLAQAFQSLLQLQ</sequence>
<evidence type="ECO:0000256" key="1">
    <source>
        <dbReference type="SAM" id="Coils"/>
    </source>
</evidence>
<proteinExistence type="predicted"/>
<comment type="caution">
    <text evidence="3">The sequence shown here is derived from an EMBL/GenBank/DDBJ whole genome shotgun (WGS) entry which is preliminary data.</text>
</comment>
<keyword evidence="2" id="KW-0472">Membrane</keyword>
<evidence type="ECO:0000313" key="3">
    <source>
        <dbReference type="EMBL" id="MYM54164.1"/>
    </source>
</evidence>
<organism evidence="3 4">
    <name type="scientific">Thalassovita mangrovi</name>
    <dbReference type="NCBI Taxonomy" id="2692236"/>
    <lineage>
        <taxon>Bacteria</taxon>
        <taxon>Pseudomonadati</taxon>
        <taxon>Pseudomonadota</taxon>
        <taxon>Alphaproteobacteria</taxon>
        <taxon>Rhodobacterales</taxon>
        <taxon>Roseobacteraceae</taxon>
        <taxon>Thalassovita</taxon>
    </lineage>
</organism>
<dbReference type="Proteomes" id="UP000479043">
    <property type="component" value="Unassembled WGS sequence"/>
</dbReference>
<keyword evidence="4" id="KW-1185">Reference proteome</keyword>
<gene>
    <name evidence="3" type="ORF">GR167_02520</name>
</gene>
<feature type="transmembrane region" description="Helical" evidence="2">
    <location>
        <begin position="51"/>
        <end position="71"/>
    </location>
</feature>
<dbReference type="AlphaFoldDB" id="A0A6L8LDN9"/>
<keyword evidence="2" id="KW-0812">Transmembrane</keyword>